<dbReference type="STRING" id="1121942.SAMN02745148_00964"/>
<evidence type="ECO:0000313" key="7">
    <source>
        <dbReference type="Proteomes" id="UP000184346"/>
    </source>
</evidence>
<dbReference type="EMBL" id="FQUJ01000004">
    <property type="protein sequence ID" value="SHE72357.1"/>
    <property type="molecule type" value="Genomic_DNA"/>
</dbReference>
<name>A0A1M4VTY2_9GAMM</name>
<evidence type="ECO:0000313" key="6">
    <source>
        <dbReference type="EMBL" id="SHE72357.1"/>
    </source>
</evidence>
<evidence type="ECO:0000256" key="5">
    <source>
        <dbReference type="SAM" id="SignalP"/>
    </source>
</evidence>
<keyword evidence="3 5" id="KW-0732">Signal</keyword>
<reference evidence="6 7" key="1">
    <citation type="submission" date="2016-11" db="EMBL/GenBank/DDBJ databases">
        <authorList>
            <person name="Jaros S."/>
            <person name="Januszkiewicz K."/>
            <person name="Wedrychowicz H."/>
        </authorList>
    </citation>
    <scope>NUCLEOTIDE SEQUENCE [LARGE SCALE GENOMIC DNA]</scope>
    <source>
        <strain evidence="6 7">DSM 19980</strain>
    </source>
</reference>
<evidence type="ECO:0000256" key="2">
    <source>
        <dbReference type="ARBA" id="ARBA00014024"/>
    </source>
</evidence>
<dbReference type="Pfam" id="PF10627">
    <property type="entry name" value="CsgE"/>
    <property type="match status" value="1"/>
</dbReference>
<dbReference type="Proteomes" id="UP000184346">
    <property type="component" value="Unassembled WGS sequence"/>
</dbReference>
<protein>
    <recommendedName>
        <fullName evidence="2">Curli production assembly/transport component CsgE</fullName>
    </recommendedName>
</protein>
<sequence>MLAKPIAWVVLLFALPLAQTQAEAPSGEASPPAEAGVPATADDRPEGEDGPSSEALAPAPEPALTGLLVDRTITMIGKTFFQKFSQLRLDSAILSNASLAIHERPSARWGSIVWVSEGTRILYEATLPPRLSEVDQYAEAAVGQVEQLILRRKVTEALQDNHDLADDEF</sequence>
<organism evidence="6 7">
    <name type="scientific">Modicisalibacter ilicicola DSM 19980</name>
    <dbReference type="NCBI Taxonomy" id="1121942"/>
    <lineage>
        <taxon>Bacteria</taxon>
        <taxon>Pseudomonadati</taxon>
        <taxon>Pseudomonadota</taxon>
        <taxon>Gammaproteobacteria</taxon>
        <taxon>Oceanospirillales</taxon>
        <taxon>Halomonadaceae</taxon>
        <taxon>Modicisalibacter</taxon>
    </lineage>
</organism>
<accession>A0A1M4VTY2</accession>
<keyword evidence="7" id="KW-1185">Reference proteome</keyword>
<gene>
    <name evidence="6" type="ORF">SAMN02745148_00964</name>
</gene>
<proteinExistence type="predicted"/>
<feature type="region of interest" description="Disordered" evidence="4">
    <location>
        <begin position="23"/>
        <end position="61"/>
    </location>
</feature>
<feature type="compositionally biased region" description="Low complexity" evidence="4">
    <location>
        <begin position="23"/>
        <end position="36"/>
    </location>
</feature>
<evidence type="ECO:0000256" key="4">
    <source>
        <dbReference type="SAM" id="MobiDB-lite"/>
    </source>
</evidence>
<evidence type="ECO:0000256" key="1">
    <source>
        <dbReference type="ARBA" id="ARBA00003989"/>
    </source>
</evidence>
<evidence type="ECO:0000256" key="3">
    <source>
        <dbReference type="ARBA" id="ARBA00022729"/>
    </source>
</evidence>
<feature type="signal peptide" evidence="5">
    <location>
        <begin position="1"/>
        <end position="22"/>
    </location>
</feature>
<dbReference type="AlphaFoldDB" id="A0A1M4VTY2"/>
<comment type="function">
    <text evidence="1">May be involved in the biogenesis of curli organelles.</text>
</comment>
<feature type="compositionally biased region" description="Low complexity" evidence="4">
    <location>
        <begin position="52"/>
        <end position="61"/>
    </location>
</feature>
<feature type="chain" id="PRO_5012296282" description="Curli production assembly/transport component CsgE" evidence="5">
    <location>
        <begin position="23"/>
        <end position="169"/>
    </location>
</feature>
<dbReference type="InterPro" id="IPR018900">
    <property type="entry name" value="Curli_CsgE"/>
</dbReference>